<evidence type="ECO:0000313" key="6">
    <source>
        <dbReference type="Proteomes" id="UP000054516"/>
    </source>
</evidence>
<comment type="subunit">
    <text evidence="1">Associates with DNA double-strand breaks.</text>
</comment>
<evidence type="ECO:0000313" key="5">
    <source>
        <dbReference type="EMBL" id="GAW26033.1"/>
    </source>
</evidence>
<feature type="region of interest" description="Disordered" evidence="3">
    <location>
        <begin position="182"/>
        <end position="222"/>
    </location>
</feature>
<reference evidence="5" key="1">
    <citation type="submission" date="2016-03" db="EMBL/GenBank/DDBJ databases">
        <title>Draft genome sequence of Rosellinia necatrix.</title>
        <authorList>
            <person name="Kanematsu S."/>
        </authorList>
    </citation>
    <scope>NUCLEOTIDE SEQUENCE [LARGE SCALE GENOMIC DNA]</scope>
    <source>
        <strain evidence="5">W97</strain>
    </source>
</reference>
<dbReference type="Proteomes" id="UP000054516">
    <property type="component" value="Unassembled WGS sequence"/>
</dbReference>
<dbReference type="OMA" id="ANIGQHI"/>
<gene>
    <name evidence="5" type="ORF">SAMD00023353_1901230</name>
</gene>
<dbReference type="OrthoDB" id="3538254at2759"/>
<sequence length="673" mass="75137">MPPRSGARELTMKRAVGAIESGNRSNGATGLDDLIHIFKHQATASDLLKLDDKSYHRLFEAIFRYTLSEKEAYYHGKGSRSIASSRLTKCAEALRLSVEQGASKVKRKTFQAVIDHITDILPHPDDGLVPPLVSDYIKALATLLGYGANVEILATHDSDGWLTCVDFVVEIISRYAENDDRDVGVSRASPAPFSGPSAPLSASTPRSLSAPKRGNSNNDRSPRGHLSDLMECLYSLVSAPNAPLLQSADKIASVVLQVLQLRYLGLSQLHQLAFAVINALLVTTQTDDTVQASSLAAECLPLIIYWWQARTASKYDALLNVVRIEMLKVLYNIHLQLQFLVRQDGETSLLDDLENLSEVLWSEYSKRDDRAQLQQDDLAYVVDDHTSNYFYIQPFSLRPFNIEGEKQWAVVQVLAMLEGIMWERPLSLQTNIARNDDLEQPRKKQRKDIGSNRLRYKLRSIDRSIQFTALQIIPFFVSGINLTAEEISDLLSILISLVTNKNSKLSTWAMIACASLAPKSLPLGGSLSTLWKQSWQVAVRSVSMAGTSRAASFLLYSILKNELLPYSEIMGDISDIVTTADVNGPAVLVDSSLVLMTALLQLRNHHLPNASHATNNHVVRWMLSRWFPGEWIWNYVGLLNSNVVSRCKLHRLLFYARLSSKHCESCTSSLWIQ</sequence>
<comment type="function">
    <text evidence="2">Serine/threonine protein kinase which activates checkpoint signaling upon genotoxic stresses such as ionizing radiation (IR), ultraviolet light (UV), or DNA replication stalling, thereby acting as a DNA damage sensor. Recognizes the substrate consensus sequence [ST]-Q. Phosphorylates histone H2A to form H2AS128ph (gamma-H2A) at sites of DNA damage, involved in the regulation of DNA damage response mechanism. Required for the control of telomere length and genome stability.</text>
</comment>
<evidence type="ECO:0000256" key="2">
    <source>
        <dbReference type="ARBA" id="ARBA00025079"/>
    </source>
</evidence>
<dbReference type="Pfam" id="PF11640">
    <property type="entry name" value="TAN"/>
    <property type="match status" value="1"/>
</dbReference>
<name>A0A1S8A7L1_ROSNE</name>
<proteinExistence type="predicted"/>
<keyword evidence="5" id="KW-0808">Transferase</keyword>
<dbReference type="SUPFAM" id="SSF48371">
    <property type="entry name" value="ARM repeat"/>
    <property type="match status" value="1"/>
</dbReference>
<evidence type="ECO:0000256" key="1">
    <source>
        <dbReference type="ARBA" id="ARBA00011370"/>
    </source>
</evidence>
<keyword evidence="6" id="KW-1185">Reference proteome</keyword>
<dbReference type="InterPro" id="IPR016024">
    <property type="entry name" value="ARM-type_fold"/>
</dbReference>
<dbReference type="AlphaFoldDB" id="A0A1S8A7L1"/>
<accession>A0A1S8A7L1</accession>
<organism evidence="5">
    <name type="scientific">Rosellinia necatrix</name>
    <name type="common">White root-rot fungus</name>
    <dbReference type="NCBI Taxonomy" id="77044"/>
    <lineage>
        <taxon>Eukaryota</taxon>
        <taxon>Fungi</taxon>
        <taxon>Dikarya</taxon>
        <taxon>Ascomycota</taxon>
        <taxon>Pezizomycotina</taxon>
        <taxon>Sordariomycetes</taxon>
        <taxon>Xylariomycetidae</taxon>
        <taxon>Xylariales</taxon>
        <taxon>Xylariaceae</taxon>
        <taxon>Rosellinia</taxon>
    </lineage>
</organism>
<evidence type="ECO:0000256" key="3">
    <source>
        <dbReference type="SAM" id="MobiDB-lite"/>
    </source>
</evidence>
<dbReference type="SMART" id="SM01342">
    <property type="entry name" value="TAN"/>
    <property type="match status" value="1"/>
</dbReference>
<keyword evidence="5" id="KW-0418">Kinase</keyword>
<dbReference type="STRING" id="77044.A0A1S8A7L1"/>
<evidence type="ECO:0000259" key="4">
    <source>
        <dbReference type="SMART" id="SM01342"/>
    </source>
</evidence>
<dbReference type="GO" id="GO:0004674">
    <property type="term" value="F:protein serine/threonine kinase activity"/>
    <property type="evidence" value="ECO:0007669"/>
    <property type="project" value="InterPro"/>
</dbReference>
<feature type="compositionally biased region" description="Low complexity" evidence="3">
    <location>
        <begin position="186"/>
        <end position="203"/>
    </location>
</feature>
<dbReference type="EMBL" id="DF977464">
    <property type="protein sequence ID" value="GAW26033.1"/>
    <property type="molecule type" value="Genomic_DNA"/>
</dbReference>
<dbReference type="InterPro" id="IPR021668">
    <property type="entry name" value="TAN"/>
</dbReference>
<feature type="domain" description="Telomere-length maintenance and DNA damage repair" evidence="4">
    <location>
        <begin position="7"/>
        <end position="163"/>
    </location>
</feature>
<protein>
    <submittedName>
        <fullName evidence="5">Putative serine threonine-protein kinase tel1</fullName>
    </submittedName>
</protein>